<dbReference type="RefSeq" id="WP_369149077.1">
    <property type="nucleotide sequence ID" value="NZ_CP163444.1"/>
</dbReference>
<dbReference type="EMBL" id="CP163444">
    <property type="protein sequence ID" value="XDQ76459.1"/>
    <property type="molecule type" value="Genomic_DNA"/>
</dbReference>
<proteinExistence type="predicted"/>
<name>A0AB39TFJ1_9ACTN</name>
<sequence length="72" mass="7964">MTINKAEVYRKAAEIIVRDGKTRKALVEGHGRDETDEKLRELLKTSADESGAGAGGRRPWGSASARMPVRRR</sequence>
<gene>
    <name evidence="2" type="ORF">AB5J54_40740</name>
</gene>
<evidence type="ECO:0000313" key="2">
    <source>
        <dbReference type="EMBL" id="XDQ76459.1"/>
    </source>
</evidence>
<dbReference type="AlphaFoldDB" id="A0AB39TFJ1"/>
<feature type="region of interest" description="Disordered" evidence="1">
    <location>
        <begin position="45"/>
        <end position="72"/>
    </location>
</feature>
<accession>A0AB39TFJ1</accession>
<reference evidence="2" key="1">
    <citation type="submission" date="2024-07" db="EMBL/GenBank/DDBJ databases">
        <authorList>
            <person name="Yu S.T."/>
        </authorList>
    </citation>
    <scope>NUCLEOTIDE SEQUENCE</scope>
    <source>
        <strain evidence="2">R44</strain>
    </source>
</reference>
<evidence type="ECO:0000256" key="1">
    <source>
        <dbReference type="SAM" id="MobiDB-lite"/>
    </source>
</evidence>
<organism evidence="2">
    <name type="scientific">Streptomyces sp. R44</name>
    <dbReference type="NCBI Taxonomy" id="3238633"/>
    <lineage>
        <taxon>Bacteria</taxon>
        <taxon>Bacillati</taxon>
        <taxon>Actinomycetota</taxon>
        <taxon>Actinomycetes</taxon>
        <taxon>Kitasatosporales</taxon>
        <taxon>Streptomycetaceae</taxon>
        <taxon>Streptomyces</taxon>
    </lineage>
</organism>
<protein>
    <submittedName>
        <fullName evidence="2">Uncharacterized protein</fullName>
    </submittedName>
</protein>